<name>A0AAD9V6T7_ACRCE</name>
<feature type="compositionally biased region" description="Basic residues" evidence="1">
    <location>
        <begin position="139"/>
        <end position="153"/>
    </location>
</feature>
<keyword evidence="3" id="KW-1185">Reference proteome</keyword>
<protein>
    <submittedName>
        <fullName evidence="2">Uncharacterized protein</fullName>
    </submittedName>
</protein>
<dbReference type="InterPro" id="IPR027417">
    <property type="entry name" value="P-loop_NTPase"/>
</dbReference>
<evidence type="ECO:0000313" key="3">
    <source>
        <dbReference type="Proteomes" id="UP001249851"/>
    </source>
</evidence>
<proteinExistence type="predicted"/>
<gene>
    <name evidence="2" type="ORF">P5673_013116</name>
</gene>
<comment type="caution">
    <text evidence="2">The sequence shown here is derived from an EMBL/GenBank/DDBJ whole genome shotgun (WGS) entry which is preliminary data.</text>
</comment>
<sequence length="153" mass="17479">MLRSDWLRTPKSSKKIIEDPPIFIYCSAEQALEERFLSALKDRHRKLHQRVAAIVVDESHTVEAWTGKRKSKGKAPKSPAFTEAYGQLSILRSMCKEADYRIFLKAPPSAMSNTADSIERGLKGALIQNDWGKKPPVLKVKKQGRQRKDKRFD</sequence>
<reference evidence="2" key="1">
    <citation type="journal article" date="2023" name="G3 (Bethesda)">
        <title>Whole genome assembly and annotation of the endangered Caribbean coral Acropora cervicornis.</title>
        <authorList>
            <person name="Selwyn J.D."/>
            <person name="Vollmer S.V."/>
        </authorList>
    </citation>
    <scope>NUCLEOTIDE SEQUENCE</scope>
    <source>
        <strain evidence="2">K2</strain>
    </source>
</reference>
<feature type="region of interest" description="Disordered" evidence="1">
    <location>
        <begin position="133"/>
        <end position="153"/>
    </location>
</feature>
<evidence type="ECO:0000313" key="2">
    <source>
        <dbReference type="EMBL" id="KAK2563416.1"/>
    </source>
</evidence>
<dbReference type="Gene3D" id="3.40.50.300">
    <property type="entry name" value="P-loop containing nucleotide triphosphate hydrolases"/>
    <property type="match status" value="1"/>
</dbReference>
<dbReference type="Proteomes" id="UP001249851">
    <property type="component" value="Unassembled WGS sequence"/>
</dbReference>
<accession>A0AAD9V6T7</accession>
<evidence type="ECO:0000256" key="1">
    <source>
        <dbReference type="SAM" id="MobiDB-lite"/>
    </source>
</evidence>
<reference evidence="2" key="2">
    <citation type="journal article" date="2023" name="Science">
        <title>Genomic signatures of disease resistance in endangered staghorn corals.</title>
        <authorList>
            <person name="Vollmer S.V."/>
            <person name="Selwyn J.D."/>
            <person name="Despard B.A."/>
            <person name="Roesel C.L."/>
        </authorList>
    </citation>
    <scope>NUCLEOTIDE SEQUENCE</scope>
    <source>
        <strain evidence="2">K2</strain>
    </source>
</reference>
<organism evidence="2 3">
    <name type="scientific">Acropora cervicornis</name>
    <name type="common">Staghorn coral</name>
    <dbReference type="NCBI Taxonomy" id="6130"/>
    <lineage>
        <taxon>Eukaryota</taxon>
        <taxon>Metazoa</taxon>
        <taxon>Cnidaria</taxon>
        <taxon>Anthozoa</taxon>
        <taxon>Hexacorallia</taxon>
        <taxon>Scleractinia</taxon>
        <taxon>Astrocoeniina</taxon>
        <taxon>Acroporidae</taxon>
        <taxon>Acropora</taxon>
    </lineage>
</organism>
<dbReference type="AlphaFoldDB" id="A0AAD9V6T7"/>
<dbReference type="EMBL" id="JARQWQ010000025">
    <property type="protein sequence ID" value="KAK2563416.1"/>
    <property type="molecule type" value="Genomic_DNA"/>
</dbReference>